<sequence>MTTYVVIGAKRIQQWIARTPRLALTKGASQALTTRTSRDHLSSRLPEELRLSDEVPDIAGVVVLESDEPVTDDVVDAALMVVAQGLPGLEWNAWVYKADSYVEAYQATGGGQRCTRVRHRVPSARRLPMLTECEGCHEESAEVLVAVPEGKDSYGADCVVRREAFKQWKDTLKPREDGVAEPEMFEHLTKIEEPGEDAHPVRAMGRRDADNHLALILADGNRMGDFFKKVAQLKNPQAHRALSKALDDATQEAARQAREAVITAMANPKFCPDVLHYIGGDDVMASVAGRFAWLWAVTLAEAFESEFRSRVDDVCGTNPQFEEVREAAKQASLGVGMVFTHYKAPFAGARELAEKMERIAKKTGKGEKSYIAWADTTADHKALERNVIDTERASRELREGHVLRGLGPSARSALKQELDAGRDTVAWATRTKRGIVEYLEQSSEDQIRADLDRARWWPVVEETKEGQE</sequence>
<protein>
    <submittedName>
        <fullName evidence="4">CRISPR-associated protein Cas10/Cmr2, subtype III-B</fullName>
    </submittedName>
</protein>
<evidence type="ECO:0000259" key="3">
    <source>
        <dbReference type="PROSITE" id="PS50887"/>
    </source>
</evidence>
<dbReference type="Pfam" id="PF22335">
    <property type="entry name" value="Cas10-Cmr2_palm2"/>
    <property type="match status" value="1"/>
</dbReference>
<proteinExistence type="predicted"/>
<dbReference type="GO" id="GO:0051607">
    <property type="term" value="P:defense response to virus"/>
    <property type="evidence" value="ECO:0007669"/>
    <property type="project" value="UniProtKB-KW"/>
</dbReference>
<gene>
    <name evidence="4" type="ORF">NCTC12967_00235</name>
</gene>
<dbReference type="InterPro" id="IPR054767">
    <property type="entry name" value="Cas10-Cmr2_palm2"/>
</dbReference>
<dbReference type="RefSeq" id="WP_061787328.1">
    <property type="nucleotide sequence ID" value="NZ_LR134406.1"/>
</dbReference>
<evidence type="ECO:0000256" key="1">
    <source>
        <dbReference type="ARBA" id="ARBA00022741"/>
    </source>
</evidence>
<accession>A0A3S4UCR5</accession>
<keyword evidence="1" id="KW-0547">Nucleotide-binding</keyword>
<dbReference type="GeneID" id="64405734"/>
<dbReference type="Proteomes" id="UP000273044">
    <property type="component" value="Chromosome"/>
</dbReference>
<keyword evidence="5" id="KW-1185">Reference proteome</keyword>
<name>A0A3S4UCR5_9ACTN</name>
<dbReference type="InterPro" id="IPR043128">
    <property type="entry name" value="Rev_trsase/Diguanyl_cyclase"/>
</dbReference>
<dbReference type="InterPro" id="IPR000160">
    <property type="entry name" value="GGDEF_dom"/>
</dbReference>
<reference evidence="4 5" key="1">
    <citation type="submission" date="2018-12" db="EMBL/GenBank/DDBJ databases">
        <authorList>
            <consortium name="Pathogen Informatics"/>
        </authorList>
    </citation>
    <scope>NUCLEOTIDE SEQUENCE [LARGE SCALE GENOMIC DNA]</scope>
    <source>
        <strain evidence="4 5">NCTC12967</strain>
    </source>
</reference>
<dbReference type="EMBL" id="LR134406">
    <property type="protein sequence ID" value="VEH68971.1"/>
    <property type="molecule type" value="Genomic_DNA"/>
</dbReference>
<evidence type="ECO:0000256" key="2">
    <source>
        <dbReference type="ARBA" id="ARBA00023118"/>
    </source>
</evidence>
<organism evidence="4 5">
    <name type="scientific">Arachnia propionica</name>
    <dbReference type="NCBI Taxonomy" id="1750"/>
    <lineage>
        <taxon>Bacteria</taxon>
        <taxon>Bacillati</taxon>
        <taxon>Actinomycetota</taxon>
        <taxon>Actinomycetes</taxon>
        <taxon>Propionibacteriales</taxon>
        <taxon>Propionibacteriaceae</taxon>
        <taxon>Arachnia</taxon>
    </lineage>
</organism>
<dbReference type="Gene3D" id="3.30.70.270">
    <property type="match status" value="1"/>
</dbReference>
<evidence type="ECO:0000313" key="4">
    <source>
        <dbReference type="EMBL" id="VEH68971.1"/>
    </source>
</evidence>
<dbReference type="PROSITE" id="PS50887">
    <property type="entry name" value="GGDEF"/>
    <property type="match status" value="1"/>
</dbReference>
<evidence type="ECO:0000313" key="5">
    <source>
        <dbReference type="Proteomes" id="UP000273044"/>
    </source>
</evidence>
<dbReference type="GO" id="GO:0000166">
    <property type="term" value="F:nucleotide binding"/>
    <property type="evidence" value="ECO:0007669"/>
    <property type="project" value="UniProtKB-KW"/>
</dbReference>
<feature type="domain" description="GGDEF" evidence="3">
    <location>
        <begin position="211"/>
        <end position="373"/>
    </location>
</feature>
<dbReference type="AlphaFoldDB" id="A0A3S4UCR5"/>
<keyword evidence="2" id="KW-0051">Antiviral defense</keyword>